<accession>A0A521G162</accession>
<organism evidence="2 3">
    <name type="scientific">Candidatus Electronema aureum</name>
    <dbReference type="NCBI Taxonomy" id="2005002"/>
    <lineage>
        <taxon>Bacteria</taxon>
        <taxon>Pseudomonadati</taxon>
        <taxon>Thermodesulfobacteriota</taxon>
        <taxon>Desulfobulbia</taxon>
        <taxon>Desulfobulbales</taxon>
        <taxon>Desulfobulbaceae</taxon>
        <taxon>Candidatus Electronema</taxon>
    </lineage>
</organism>
<keyword evidence="3" id="KW-1185">Reference proteome</keyword>
<proteinExistence type="predicted"/>
<reference evidence="2" key="1">
    <citation type="submission" date="2017-07" db="EMBL/GenBank/DDBJ databases">
        <title>The cable genome - Insights into the physiology and evolution of filamentous bacteria capable of sulfide oxidation via long distance electron transfer.</title>
        <authorList>
            <person name="Thorup C."/>
            <person name="Bjerg J.T."/>
            <person name="Schreiber L."/>
            <person name="Nielsen L.P."/>
            <person name="Kjeldsen K.U."/>
            <person name="Boesen T."/>
            <person name="Boggild A."/>
            <person name="Meysman F."/>
            <person name="Geelhoed J."/>
            <person name="Schramm A."/>
        </authorList>
    </citation>
    <scope>NUCLEOTIDE SEQUENCE [LARGE SCALE GENOMIC DNA]</scope>
    <source>
        <strain evidence="2">GS</strain>
    </source>
</reference>
<dbReference type="AlphaFoldDB" id="A0A521G162"/>
<sequence length="327" mass="37206">MVTGMIEEKPLFIEKQLTRWERPGSPKPGTAFVFIGNGRPALTVYEGQQGITHGEFIFGKYTSYYEIDMGERLLFFQEDLPSCDVLEFHAEVKLTYAVADPAVIVRCARTDAGNFLQDLAIDVMRRASRRYTYEQTGEAENILAKKIEDEVNDKGFKLTRPAFVKLALDETVHNLLAERRINEHKFLVEKEKNEMANNIAMLNQTARLDLKKARAAEVAPLIRNRDWQSLLAMFDPNDPADEYLRQILTVLSDQRRNQEAIDNKVIEIALEKGVIEPHELSALAKALIQDKTGLSDKAISYISEKTGVVCEEEEIEVPEEFSEKKPI</sequence>
<evidence type="ECO:0000313" key="3">
    <source>
        <dbReference type="Proteomes" id="UP000316238"/>
    </source>
</evidence>
<feature type="domain" description="Band 7" evidence="1">
    <location>
        <begin position="27"/>
        <end position="154"/>
    </location>
</feature>
<name>A0A521G162_9BACT</name>
<dbReference type="EMBL" id="NQJD01000017">
    <property type="protein sequence ID" value="TAA74769.1"/>
    <property type="molecule type" value="Genomic_DNA"/>
</dbReference>
<evidence type="ECO:0000313" key="2">
    <source>
        <dbReference type="EMBL" id="TAA74769.1"/>
    </source>
</evidence>
<dbReference type="InterPro" id="IPR001107">
    <property type="entry name" value="Band_7"/>
</dbReference>
<gene>
    <name evidence="2" type="ORF">CDV28_1173</name>
</gene>
<protein>
    <recommendedName>
        <fullName evidence="1">Band 7 domain-containing protein</fullName>
    </recommendedName>
</protein>
<comment type="caution">
    <text evidence="2">The sequence shown here is derived from an EMBL/GenBank/DDBJ whole genome shotgun (WGS) entry which is preliminary data.</text>
</comment>
<dbReference type="Proteomes" id="UP000316238">
    <property type="component" value="Unassembled WGS sequence"/>
</dbReference>
<evidence type="ECO:0000259" key="1">
    <source>
        <dbReference type="Pfam" id="PF01145"/>
    </source>
</evidence>
<dbReference type="Pfam" id="PF01145">
    <property type="entry name" value="Band_7"/>
    <property type="match status" value="1"/>
</dbReference>